<gene>
    <name evidence="1" type="ORF">IQ24_00179</name>
</gene>
<dbReference type="Proteomes" id="UP000316225">
    <property type="component" value="Unassembled WGS sequence"/>
</dbReference>
<protein>
    <submittedName>
        <fullName evidence="1">Putative rhamnosyltransferase</fullName>
    </submittedName>
</protein>
<dbReference type="RefSeq" id="WP_145395827.1">
    <property type="nucleotide sequence ID" value="NZ_VLKU01000001.1"/>
</dbReference>
<reference evidence="1 2" key="1">
    <citation type="journal article" date="2015" name="Stand. Genomic Sci.">
        <title>Genomic Encyclopedia of Bacterial and Archaeal Type Strains, Phase III: the genomes of soil and plant-associated and newly described type strains.</title>
        <authorList>
            <person name="Whitman W.B."/>
            <person name="Woyke T."/>
            <person name="Klenk H.P."/>
            <person name="Zhou Y."/>
            <person name="Lilburn T.G."/>
            <person name="Beck B.J."/>
            <person name="De Vos P."/>
            <person name="Vandamme P."/>
            <person name="Eisen J.A."/>
            <person name="Garrity G."/>
            <person name="Hugenholtz P."/>
            <person name="Kyrpides N.C."/>
        </authorList>
    </citation>
    <scope>NUCLEOTIDE SEQUENCE [LARGE SCALE GENOMIC DNA]</scope>
    <source>
        <strain evidence="1 2">CGMCC 1.5364</strain>
    </source>
</reference>
<dbReference type="InterPro" id="IPR021466">
    <property type="entry name" value="Put_rhamnosyl_transferase"/>
</dbReference>
<name>A0A562P0U6_9RHOB</name>
<keyword evidence="1" id="KW-0808">Transferase</keyword>
<dbReference type="OrthoDB" id="7874906at2"/>
<comment type="caution">
    <text evidence="1">The sequence shown here is derived from an EMBL/GenBank/DDBJ whole genome shotgun (WGS) entry which is preliminary data.</text>
</comment>
<dbReference type="GO" id="GO:0016740">
    <property type="term" value="F:transferase activity"/>
    <property type="evidence" value="ECO:0007669"/>
    <property type="project" value="UniProtKB-KW"/>
</dbReference>
<proteinExistence type="predicted"/>
<sequence length="275" mass="30649">MDRIIGICRFSYVGRSDWKAFAGTKGQDEALLARVAAGLFQPDRMEKRFRSFRDVTLASVAAQTDPDFTFLVISSNRMPQPMQQRLLDLCAGVAQVKVVFAAEPTLGEVLAPILEEIAQQDGRPPIQFRLDDDDGIPARFIQRLRAHATRLSDLEQFGICFNRGMMIKLEPGRKPVPLSFQMPFLGAGCAVRLANPRLSIFAIGHYQIPRRMTVIQDNDQTGALVLRWVDSDSVELDLQNLPKGVEILPDAKAGKMFSAEYPWLHPVAIEALLNG</sequence>
<dbReference type="AlphaFoldDB" id="A0A562P0U6"/>
<accession>A0A562P0U6</accession>
<keyword evidence="2" id="KW-1185">Reference proteome</keyword>
<evidence type="ECO:0000313" key="2">
    <source>
        <dbReference type="Proteomes" id="UP000316225"/>
    </source>
</evidence>
<dbReference type="Pfam" id="PF11316">
    <property type="entry name" value="Rhamno_transf"/>
    <property type="match status" value="1"/>
</dbReference>
<organism evidence="1 2">
    <name type="scientific">Paracoccus sulfuroxidans</name>
    <dbReference type="NCBI Taxonomy" id="384678"/>
    <lineage>
        <taxon>Bacteria</taxon>
        <taxon>Pseudomonadati</taxon>
        <taxon>Pseudomonadota</taxon>
        <taxon>Alphaproteobacteria</taxon>
        <taxon>Rhodobacterales</taxon>
        <taxon>Paracoccaceae</taxon>
        <taxon>Paracoccus</taxon>
    </lineage>
</organism>
<evidence type="ECO:0000313" key="1">
    <source>
        <dbReference type="EMBL" id="TWI38045.1"/>
    </source>
</evidence>
<dbReference type="EMBL" id="VLKU01000001">
    <property type="protein sequence ID" value="TWI38045.1"/>
    <property type="molecule type" value="Genomic_DNA"/>
</dbReference>